<dbReference type="Proteomes" id="UP000886476">
    <property type="component" value="Unassembled WGS sequence"/>
</dbReference>
<accession>A0ABX2CEA7</accession>
<dbReference type="InterPro" id="IPR005467">
    <property type="entry name" value="His_kinase_dom"/>
</dbReference>
<dbReference type="Pfam" id="PF00512">
    <property type="entry name" value="HisKA"/>
    <property type="match status" value="1"/>
</dbReference>
<dbReference type="PANTHER" id="PTHR45436">
    <property type="entry name" value="SENSOR HISTIDINE KINASE YKOH"/>
    <property type="match status" value="1"/>
</dbReference>
<keyword evidence="6 12" id="KW-0812">Transmembrane</keyword>
<keyword evidence="8 12" id="KW-1133">Transmembrane helix</keyword>
<keyword evidence="16" id="KW-1185">Reference proteome</keyword>
<evidence type="ECO:0000256" key="11">
    <source>
        <dbReference type="SAM" id="MobiDB-lite"/>
    </source>
</evidence>
<comment type="caution">
    <text evidence="15">The sequence shown here is derived from an EMBL/GenBank/DDBJ whole genome shotgun (WGS) entry which is preliminary data.</text>
</comment>
<evidence type="ECO:0000256" key="12">
    <source>
        <dbReference type="SAM" id="Phobius"/>
    </source>
</evidence>
<evidence type="ECO:0000259" key="14">
    <source>
        <dbReference type="PROSITE" id="PS50885"/>
    </source>
</evidence>
<dbReference type="SMART" id="SM00387">
    <property type="entry name" value="HATPase_c"/>
    <property type="match status" value="1"/>
</dbReference>
<dbReference type="SUPFAM" id="SSF55874">
    <property type="entry name" value="ATPase domain of HSP90 chaperone/DNA topoisomerase II/histidine kinase"/>
    <property type="match status" value="1"/>
</dbReference>
<dbReference type="EC" id="2.7.13.3" evidence="3"/>
<feature type="domain" description="HAMP" evidence="14">
    <location>
        <begin position="191"/>
        <end position="244"/>
    </location>
</feature>
<keyword evidence="7 15" id="KW-0418">Kinase</keyword>
<dbReference type="CDD" id="cd00082">
    <property type="entry name" value="HisKA"/>
    <property type="match status" value="1"/>
</dbReference>
<keyword evidence="4" id="KW-0597">Phosphoprotein</keyword>
<evidence type="ECO:0000259" key="13">
    <source>
        <dbReference type="PROSITE" id="PS50109"/>
    </source>
</evidence>
<comment type="catalytic activity">
    <reaction evidence="1">
        <text>ATP + protein L-histidine = ADP + protein N-phospho-L-histidine.</text>
        <dbReference type="EC" id="2.7.13.3"/>
    </reaction>
</comment>
<evidence type="ECO:0000256" key="6">
    <source>
        <dbReference type="ARBA" id="ARBA00022692"/>
    </source>
</evidence>
<gene>
    <name evidence="15" type="ORF">HL667_16250</name>
</gene>
<dbReference type="RefSeq" id="WP_172111620.1">
    <property type="nucleotide sequence ID" value="NZ_JABFDN010000004.1"/>
</dbReference>
<dbReference type="PROSITE" id="PS50109">
    <property type="entry name" value="HIS_KIN"/>
    <property type="match status" value="1"/>
</dbReference>
<evidence type="ECO:0000256" key="2">
    <source>
        <dbReference type="ARBA" id="ARBA00004141"/>
    </source>
</evidence>
<dbReference type="InterPro" id="IPR036890">
    <property type="entry name" value="HATPase_C_sf"/>
</dbReference>
<sequence length="483" mass="51299">MRWQKVARVRRSITLLSATLIGVVSTIMLICAAALLIRFGGDDDGTWGAADVADALKEAVARDAGGRLLIKQTARLDKIIQDFPTFWYVVSDKSGEVSYGPIPKWRPQKHPSSQDSTSFLAYAIDGETRNLKRMTAIRNTPVGEVWIETGGVAYTSTQLMLGTLTDATIVALPIILVLLATVVAALVFVPTLIARPVRAVARAAEMIDGVPDGRRLPERDAPAELLPLVTAFNRALSRIDHAAEAQRNFLSNAAHELRTPLTNARTMLETVPDAGLRSRLVAENQKLSAIVTMLLQLARISMEPAELTEIDLVALARRVTAEHVPMALKAGLEIGFAGPDAPVWIQGSEPAVAAAISNLIRNAVTHAAAGGPILVDVDATARLSVIDSGPGLPSDQPERLLQPFARGPARCEGMGLGLSIVSQVMLTHHGRVALHETPGGGTTVELSFARASTPRGGASIAADEVSPPRRRAAGKVGLQPHSG</sequence>
<keyword evidence="5" id="KW-0808">Transferase</keyword>
<comment type="subcellular location">
    <subcellularLocation>
        <location evidence="2">Membrane</location>
        <topology evidence="2">Multi-pass membrane protein</topology>
    </subcellularLocation>
</comment>
<evidence type="ECO:0000256" key="3">
    <source>
        <dbReference type="ARBA" id="ARBA00012438"/>
    </source>
</evidence>
<dbReference type="Pfam" id="PF02518">
    <property type="entry name" value="HATPase_c"/>
    <property type="match status" value="1"/>
</dbReference>
<dbReference type="SMART" id="SM00388">
    <property type="entry name" value="HisKA"/>
    <property type="match status" value="1"/>
</dbReference>
<organism evidence="15 16">
    <name type="scientific">Bradyrhizobium aeschynomenes</name>
    <dbReference type="NCBI Taxonomy" id="2734909"/>
    <lineage>
        <taxon>Bacteria</taxon>
        <taxon>Pseudomonadati</taxon>
        <taxon>Pseudomonadota</taxon>
        <taxon>Alphaproteobacteria</taxon>
        <taxon>Hyphomicrobiales</taxon>
        <taxon>Nitrobacteraceae</taxon>
        <taxon>Bradyrhizobium</taxon>
    </lineage>
</organism>
<dbReference type="InterPro" id="IPR003661">
    <property type="entry name" value="HisK_dim/P_dom"/>
</dbReference>
<evidence type="ECO:0000256" key="8">
    <source>
        <dbReference type="ARBA" id="ARBA00022989"/>
    </source>
</evidence>
<evidence type="ECO:0000313" key="16">
    <source>
        <dbReference type="Proteomes" id="UP000886476"/>
    </source>
</evidence>
<dbReference type="InterPro" id="IPR036097">
    <property type="entry name" value="HisK_dim/P_sf"/>
</dbReference>
<keyword evidence="9" id="KW-0902">Two-component regulatory system</keyword>
<evidence type="ECO:0000256" key="5">
    <source>
        <dbReference type="ARBA" id="ARBA00022679"/>
    </source>
</evidence>
<dbReference type="InterPro" id="IPR003660">
    <property type="entry name" value="HAMP_dom"/>
</dbReference>
<dbReference type="InterPro" id="IPR003594">
    <property type="entry name" value="HATPase_dom"/>
</dbReference>
<evidence type="ECO:0000313" key="15">
    <source>
        <dbReference type="EMBL" id="NPU66557.1"/>
    </source>
</evidence>
<evidence type="ECO:0000256" key="10">
    <source>
        <dbReference type="ARBA" id="ARBA00023136"/>
    </source>
</evidence>
<dbReference type="EMBL" id="JABFDN010000004">
    <property type="protein sequence ID" value="NPU66557.1"/>
    <property type="molecule type" value="Genomic_DNA"/>
</dbReference>
<feature type="transmembrane region" description="Helical" evidence="12">
    <location>
        <begin position="169"/>
        <end position="193"/>
    </location>
</feature>
<reference evidence="15" key="1">
    <citation type="submission" date="2020-05" db="EMBL/GenBank/DDBJ databases">
        <title>Nod-independent and nitrogen-fixing Bradyrhizobium aeschynomene sp. nov. isolated from nodules of Aeschynomene indica.</title>
        <authorList>
            <person name="Zhang Z."/>
        </authorList>
    </citation>
    <scope>NUCLEOTIDE SEQUENCE</scope>
    <source>
        <strain evidence="15">83012</strain>
    </source>
</reference>
<dbReference type="InterPro" id="IPR004358">
    <property type="entry name" value="Sig_transdc_His_kin-like_C"/>
</dbReference>
<dbReference type="GO" id="GO:0016301">
    <property type="term" value="F:kinase activity"/>
    <property type="evidence" value="ECO:0007669"/>
    <property type="project" value="UniProtKB-KW"/>
</dbReference>
<dbReference type="PROSITE" id="PS50885">
    <property type="entry name" value="HAMP"/>
    <property type="match status" value="1"/>
</dbReference>
<dbReference type="Gene3D" id="1.10.287.130">
    <property type="match status" value="1"/>
</dbReference>
<evidence type="ECO:0000256" key="7">
    <source>
        <dbReference type="ARBA" id="ARBA00022777"/>
    </source>
</evidence>
<feature type="region of interest" description="Disordered" evidence="11">
    <location>
        <begin position="455"/>
        <end position="483"/>
    </location>
</feature>
<feature type="domain" description="Histidine kinase" evidence="13">
    <location>
        <begin position="252"/>
        <end position="452"/>
    </location>
</feature>
<evidence type="ECO:0000256" key="1">
    <source>
        <dbReference type="ARBA" id="ARBA00000085"/>
    </source>
</evidence>
<protein>
    <recommendedName>
        <fullName evidence="3">histidine kinase</fullName>
        <ecNumber evidence="3">2.7.13.3</ecNumber>
    </recommendedName>
</protein>
<dbReference type="PRINTS" id="PR00344">
    <property type="entry name" value="BCTRLSENSOR"/>
</dbReference>
<dbReference type="SUPFAM" id="SSF47384">
    <property type="entry name" value="Homodimeric domain of signal transducing histidine kinase"/>
    <property type="match status" value="1"/>
</dbReference>
<keyword evidence="10 12" id="KW-0472">Membrane</keyword>
<evidence type="ECO:0000256" key="9">
    <source>
        <dbReference type="ARBA" id="ARBA00023012"/>
    </source>
</evidence>
<dbReference type="InterPro" id="IPR050428">
    <property type="entry name" value="TCS_sensor_his_kinase"/>
</dbReference>
<feature type="transmembrane region" description="Helical" evidence="12">
    <location>
        <begin position="12"/>
        <end position="37"/>
    </location>
</feature>
<dbReference type="PANTHER" id="PTHR45436:SF15">
    <property type="entry name" value="SENSOR HISTIDINE KINASE CUSS"/>
    <property type="match status" value="1"/>
</dbReference>
<name>A0ABX2CEA7_9BRAD</name>
<evidence type="ECO:0000256" key="4">
    <source>
        <dbReference type="ARBA" id="ARBA00022553"/>
    </source>
</evidence>
<dbReference type="Gene3D" id="3.30.565.10">
    <property type="entry name" value="Histidine kinase-like ATPase, C-terminal domain"/>
    <property type="match status" value="1"/>
</dbReference>
<proteinExistence type="predicted"/>